<feature type="compositionally biased region" description="Basic and acidic residues" evidence="1">
    <location>
        <begin position="717"/>
        <end position="731"/>
    </location>
</feature>
<feature type="compositionally biased region" description="Basic and acidic residues" evidence="1">
    <location>
        <begin position="63"/>
        <end position="80"/>
    </location>
</feature>
<feature type="compositionally biased region" description="Polar residues" evidence="1">
    <location>
        <begin position="13"/>
        <end position="24"/>
    </location>
</feature>
<dbReference type="PhylomeDB" id="A0A0G4I6K8"/>
<feature type="compositionally biased region" description="Low complexity" evidence="1">
    <location>
        <begin position="152"/>
        <end position="161"/>
    </location>
</feature>
<reference evidence="2" key="1">
    <citation type="submission" date="2014-11" db="EMBL/GenBank/DDBJ databases">
        <authorList>
            <person name="Otto D Thomas"/>
            <person name="Naeem Raeece"/>
        </authorList>
    </citation>
    <scope>NUCLEOTIDE SEQUENCE</scope>
</reference>
<feature type="region of interest" description="Disordered" evidence="1">
    <location>
        <begin position="684"/>
        <end position="743"/>
    </location>
</feature>
<sequence>MASRKAKSAWTEADQQTLTEQNGTPAADGQSVDCDVCHVKIKLKNAFHLHEFYHTKKTVIQKPKGDGEGGEGKEEGKDDAEMGGVEERDDGDKVMDDSETQTIVTIHGHCSTNKHKAGLAAKKSGKKQKTLSQAWGAPVSMKKKSRSEQPDSTAASASAPASASASASAAASSAKSAPSQSSGPPPYLGIQYLSSSNNPSFFIIEEQAAYFALALKYSKDGELSQFEGKVSTMGVLKGLTSLHTARCANEGSTRTCQLVSSSRIGDDRLEAAGLQAGAQFCWTQCYSCYDKNKNMTFAKSPMGLKKPWLKKIQTVKDICKRGVYTHEKELHVLNMKLAWREEDGTLSNEERAEIMKRITELQPLYEAEQRAVEVWVEANSGTKGNVAKAVNLEKWGELEKRVKNFKDRRTDVERLKLLDFLETDDFMKKVIPLYKEGKLDGTPWLDLSRAFVNRYLGWKNAPLEEQGSTLVHALCLTGGKAIRNDLSTYLVGISERWWRRSKSKYEGGVENIYDIEPPDLVKHLETGMKRALAARRKDGKYGATLCVDGTKITRKHVYHLRSRLLRPVPQMNFEGRDAGKIGEGEGRERKKRGSKRRFRDGQNNLTCLLPLAQRNWADKLVKVHEKQIVAYETDPRVRYPAFDRFATGDMLYDWDILDVNHERLQHAPDPERRKAATTFPVGVEQFQKGKGKGSGGAADSAGGGAAPAGPGGRTNLKPKEAAADANAEKAGGKLPPPEKVITPGEEGYRPLYIHLQHKGLVVGPGAAQRVAELTNSGCLAAQKQDGSNTNSNSKRVRGSPSHPVVISPQPNRSPGAPTPGKPKSQRKSSQQLPPPIDSIHIEESDHEEEEKEVP</sequence>
<feature type="region of interest" description="Disordered" evidence="1">
    <location>
        <begin position="1"/>
        <end position="31"/>
    </location>
</feature>
<gene>
    <name evidence="2" type="ORF">Cvel_11351</name>
</gene>
<evidence type="ECO:0000313" key="2">
    <source>
        <dbReference type="EMBL" id="CEM52560.1"/>
    </source>
</evidence>
<evidence type="ECO:0000256" key="1">
    <source>
        <dbReference type="SAM" id="MobiDB-lite"/>
    </source>
</evidence>
<name>A0A0G4I6K8_9ALVE</name>
<organism evidence="2">
    <name type="scientific">Chromera velia CCMP2878</name>
    <dbReference type="NCBI Taxonomy" id="1169474"/>
    <lineage>
        <taxon>Eukaryota</taxon>
        <taxon>Sar</taxon>
        <taxon>Alveolata</taxon>
        <taxon>Colpodellida</taxon>
        <taxon>Chromeraceae</taxon>
        <taxon>Chromera</taxon>
    </lineage>
</organism>
<feature type="compositionally biased region" description="Polar residues" evidence="1">
    <location>
        <begin position="784"/>
        <end position="793"/>
    </location>
</feature>
<accession>A0A0G4I6K8</accession>
<feature type="compositionally biased region" description="Basic and acidic residues" evidence="1">
    <location>
        <begin position="575"/>
        <end position="588"/>
    </location>
</feature>
<feature type="region of interest" description="Disordered" evidence="1">
    <location>
        <begin position="575"/>
        <end position="597"/>
    </location>
</feature>
<feature type="region of interest" description="Disordered" evidence="1">
    <location>
        <begin position="114"/>
        <end position="161"/>
    </location>
</feature>
<feature type="compositionally biased region" description="Basic residues" evidence="1">
    <location>
        <begin position="114"/>
        <end position="129"/>
    </location>
</feature>
<feature type="region of interest" description="Disordered" evidence="1">
    <location>
        <begin position="60"/>
        <end position="96"/>
    </location>
</feature>
<feature type="compositionally biased region" description="Acidic residues" evidence="1">
    <location>
        <begin position="844"/>
        <end position="854"/>
    </location>
</feature>
<feature type="region of interest" description="Disordered" evidence="1">
    <location>
        <begin position="781"/>
        <end position="854"/>
    </location>
</feature>
<feature type="compositionally biased region" description="Gly residues" evidence="1">
    <location>
        <begin position="692"/>
        <end position="712"/>
    </location>
</feature>
<proteinExistence type="predicted"/>
<dbReference type="AlphaFoldDB" id="A0A0G4I6K8"/>
<protein>
    <submittedName>
        <fullName evidence="2">Uncharacterized protein</fullName>
    </submittedName>
</protein>
<dbReference type="VEuPathDB" id="CryptoDB:Cvel_11351"/>
<dbReference type="EMBL" id="CDMZ01005285">
    <property type="protein sequence ID" value="CEM52560.1"/>
    <property type="molecule type" value="Genomic_DNA"/>
</dbReference>